<dbReference type="AlphaFoldDB" id="A0A8J7HP92"/>
<dbReference type="RefSeq" id="WP_198124935.1">
    <property type="nucleotide sequence ID" value="NZ_JAECZC010000019.1"/>
</dbReference>
<sequence length="262" mass="29124">MLGAIAGDIIGSVYEGKNFKIKDFPLFNRECRFTDDTVLTVAVADVILNANKFVYTSKYTEQFQWYYRRYAYAGYGRNFREWAKSNSNEPYKSYGNGAAMRVSPIGFAFNDLDTVLREAQRSAEVTHSHPEGIKGAQAIAAAIFLARLGEDKVGIKSYIQATFGYDLRQTLNQIRPTYQYDSSCQGSVPQAIIAFLESTDFEDAIRNAVSIGGDSDTIACMTGAIAQAFYGGVPEAIAQLTLSHLNEHLCTVTEKFMFQFCT</sequence>
<comment type="cofactor">
    <cofactor evidence="1">
        <name>Mg(2+)</name>
        <dbReference type="ChEBI" id="CHEBI:18420"/>
    </cofactor>
    <text evidence="1">Binds 2 magnesium ions per subunit.</text>
</comment>
<name>A0A8J7HP92_9NOST</name>
<dbReference type="InterPro" id="IPR050792">
    <property type="entry name" value="ADP-ribosylglycohydrolase"/>
</dbReference>
<feature type="binding site" evidence="1">
    <location>
        <position position="36"/>
    </location>
    <ligand>
        <name>Mg(2+)</name>
        <dbReference type="ChEBI" id="CHEBI:18420"/>
        <label>1</label>
    </ligand>
</feature>
<dbReference type="Pfam" id="PF03747">
    <property type="entry name" value="ADP_ribosyl_GH"/>
    <property type="match status" value="1"/>
</dbReference>
<comment type="caution">
    <text evidence="2">The sequence shown here is derived from an EMBL/GenBank/DDBJ whole genome shotgun (WGS) entry which is preliminary data.</text>
</comment>
<dbReference type="EMBL" id="JAECZC010000019">
    <property type="protein sequence ID" value="MBH8563037.1"/>
    <property type="molecule type" value="Genomic_DNA"/>
</dbReference>
<keyword evidence="3" id="KW-1185">Reference proteome</keyword>
<keyword evidence="1" id="KW-0479">Metal-binding</keyword>
<evidence type="ECO:0000313" key="2">
    <source>
        <dbReference type="EMBL" id="MBH8563037.1"/>
    </source>
</evidence>
<evidence type="ECO:0000256" key="1">
    <source>
        <dbReference type="PIRSR" id="PIRSR605502-1"/>
    </source>
</evidence>
<feature type="binding site" evidence="1">
    <location>
        <position position="35"/>
    </location>
    <ligand>
        <name>Mg(2+)</name>
        <dbReference type="ChEBI" id="CHEBI:18420"/>
        <label>1</label>
    </ligand>
</feature>
<keyword evidence="1" id="KW-0460">Magnesium</keyword>
<dbReference type="InterPro" id="IPR005502">
    <property type="entry name" value="Ribosyl_crysJ1"/>
</dbReference>
<feature type="binding site" evidence="1">
    <location>
        <position position="214"/>
    </location>
    <ligand>
        <name>Mg(2+)</name>
        <dbReference type="ChEBI" id="CHEBI:18420"/>
        <label>1</label>
    </ligand>
</feature>
<protein>
    <submittedName>
        <fullName evidence="2">ADP-ribosylglycohydrolase family protein</fullName>
    </submittedName>
</protein>
<organism evidence="2 3">
    <name type="scientific">Amazonocrinis nigriterrae CENA67</name>
    <dbReference type="NCBI Taxonomy" id="2794033"/>
    <lineage>
        <taxon>Bacteria</taxon>
        <taxon>Bacillati</taxon>
        <taxon>Cyanobacteriota</taxon>
        <taxon>Cyanophyceae</taxon>
        <taxon>Nostocales</taxon>
        <taxon>Nostocaceae</taxon>
        <taxon>Amazonocrinis</taxon>
        <taxon>Amazonocrinis nigriterrae</taxon>
    </lineage>
</organism>
<proteinExistence type="predicted"/>
<reference evidence="2 3" key="1">
    <citation type="journal article" date="2021" name="Int. J. Syst. Evol. Microbiol.">
        <title>Amazonocrinis nigriterrae gen. nov., sp. nov., Atlanticothrix silvestris gen. nov., sp. nov. and Dendronalium phyllosphericum gen. nov., sp. nov., nostocacean cyanobacteria from Brazilian environments.</title>
        <authorList>
            <person name="Alvarenga D.O."/>
            <person name="Andreote A.P.D."/>
            <person name="Branco L.H.Z."/>
            <person name="Delbaje E."/>
            <person name="Cruz R.B."/>
            <person name="Varani A.M."/>
            <person name="Fiore M.F."/>
        </authorList>
    </citation>
    <scope>NUCLEOTIDE SEQUENCE [LARGE SCALE GENOMIC DNA]</scope>
    <source>
        <strain evidence="2 3">CENA67</strain>
    </source>
</reference>
<evidence type="ECO:0000313" key="3">
    <source>
        <dbReference type="Proteomes" id="UP000632766"/>
    </source>
</evidence>
<dbReference type="Gene3D" id="1.10.4080.10">
    <property type="entry name" value="ADP-ribosylation/Crystallin J1"/>
    <property type="match status" value="1"/>
</dbReference>
<accession>A0A8J7HP92</accession>
<gene>
    <name evidence="2" type="ORF">I8748_12740</name>
</gene>
<dbReference type="Proteomes" id="UP000632766">
    <property type="component" value="Unassembled WGS sequence"/>
</dbReference>
<dbReference type="GO" id="GO:0046872">
    <property type="term" value="F:metal ion binding"/>
    <property type="evidence" value="ECO:0007669"/>
    <property type="project" value="UniProtKB-KW"/>
</dbReference>
<feature type="binding site" evidence="1">
    <location>
        <position position="217"/>
    </location>
    <ligand>
        <name>Mg(2+)</name>
        <dbReference type="ChEBI" id="CHEBI:18420"/>
        <label>1</label>
    </ligand>
</feature>
<feature type="binding site" evidence="1">
    <location>
        <position position="34"/>
    </location>
    <ligand>
        <name>Mg(2+)</name>
        <dbReference type="ChEBI" id="CHEBI:18420"/>
        <label>1</label>
    </ligand>
</feature>
<dbReference type="SUPFAM" id="SSF101478">
    <property type="entry name" value="ADP-ribosylglycohydrolase"/>
    <property type="match status" value="1"/>
</dbReference>
<dbReference type="InterPro" id="IPR036705">
    <property type="entry name" value="Ribosyl_crysJ1_sf"/>
</dbReference>
<dbReference type="PANTHER" id="PTHR16222">
    <property type="entry name" value="ADP-RIBOSYLGLYCOHYDROLASE"/>
    <property type="match status" value="1"/>
</dbReference>
<feature type="binding site" evidence="1">
    <location>
        <position position="216"/>
    </location>
    <ligand>
        <name>Mg(2+)</name>
        <dbReference type="ChEBI" id="CHEBI:18420"/>
        <label>1</label>
    </ligand>
</feature>
<dbReference type="PANTHER" id="PTHR16222:SF12">
    <property type="entry name" value="ADP-RIBOSYLGLYCOHYDROLASE-RELATED"/>
    <property type="match status" value="1"/>
</dbReference>